<organism evidence="1 2">
    <name type="scientific">Brassica carinata</name>
    <name type="common">Ethiopian mustard</name>
    <name type="synonym">Abyssinian cabbage</name>
    <dbReference type="NCBI Taxonomy" id="52824"/>
    <lineage>
        <taxon>Eukaryota</taxon>
        <taxon>Viridiplantae</taxon>
        <taxon>Streptophyta</taxon>
        <taxon>Embryophyta</taxon>
        <taxon>Tracheophyta</taxon>
        <taxon>Spermatophyta</taxon>
        <taxon>Magnoliopsida</taxon>
        <taxon>eudicotyledons</taxon>
        <taxon>Gunneridae</taxon>
        <taxon>Pentapetalae</taxon>
        <taxon>rosids</taxon>
        <taxon>malvids</taxon>
        <taxon>Brassicales</taxon>
        <taxon>Brassicaceae</taxon>
        <taxon>Brassiceae</taxon>
        <taxon>Brassica</taxon>
    </lineage>
</organism>
<dbReference type="PANTHER" id="PTHR13544">
    <property type="entry name" value="SELENOPROTEIN T"/>
    <property type="match status" value="1"/>
</dbReference>
<proteinExistence type="predicted"/>
<accession>A0A8X7VF50</accession>
<keyword evidence="2" id="KW-1185">Reference proteome</keyword>
<dbReference type="InterPro" id="IPR019389">
    <property type="entry name" value="Selenoprotein_T"/>
</dbReference>
<reference evidence="1 2" key="1">
    <citation type="submission" date="2020-02" db="EMBL/GenBank/DDBJ databases">
        <authorList>
            <person name="Ma Q."/>
            <person name="Huang Y."/>
            <person name="Song X."/>
            <person name="Pei D."/>
        </authorList>
    </citation>
    <scope>NUCLEOTIDE SEQUENCE [LARGE SCALE GENOMIC DNA]</scope>
    <source>
        <strain evidence="1">Sxm20200214</strain>
        <tissue evidence="1">Leaf</tissue>
    </source>
</reference>
<dbReference type="PANTHER" id="PTHR13544:SF12">
    <property type="entry name" value="SELT-LIKE PROTEIN"/>
    <property type="match status" value="1"/>
</dbReference>
<protein>
    <submittedName>
        <fullName evidence="1">Uncharacterized protein</fullName>
    </submittedName>
</protein>
<dbReference type="GO" id="GO:0005789">
    <property type="term" value="C:endoplasmic reticulum membrane"/>
    <property type="evidence" value="ECO:0007669"/>
    <property type="project" value="TreeGrafter"/>
</dbReference>
<evidence type="ECO:0000313" key="1">
    <source>
        <dbReference type="EMBL" id="KAG2309855.1"/>
    </source>
</evidence>
<dbReference type="GO" id="GO:0004791">
    <property type="term" value="F:thioredoxin-disulfide reductase (NADPH) activity"/>
    <property type="evidence" value="ECO:0007669"/>
    <property type="project" value="TreeGrafter"/>
</dbReference>
<dbReference type="GO" id="GO:0045454">
    <property type="term" value="P:cell redox homeostasis"/>
    <property type="evidence" value="ECO:0007669"/>
    <property type="project" value="TreeGrafter"/>
</dbReference>
<sequence>MSTTEQKLCVIWRGEQDNVNFSTFHLISKRSSPHPPERLLQEPFGSSKHKRTTVTLKKMLETAFPVLDVILKNYPPPALESLLPKVAPVAQMGITVLIVGGSGPWLHIASSMYGHEDGLPYRIRE</sequence>
<dbReference type="Proteomes" id="UP000886595">
    <property type="component" value="Unassembled WGS sequence"/>
</dbReference>
<comment type="caution">
    <text evidence="1">The sequence shown here is derived from an EMBL/GenBank/DDBJ whole genome shotgun (WGS) entry which is preliminary data.</text>
</comment>
<dbReference type="OrthoDB" id="60822at2759"/>
<name>A0A8X7VF50_BRACI</name>
<dbReference type="EMBL" id="JAAMPC010000006">
    <property type="protein sequence ID" value="KAG2309855.1"/>
    <property type="molecule type" value="Genomic_DNA"/>
</dbReference>
<evidence type="ECO:0000313" key="2">
    <source>
        <dbReference type="Proteomes" id="UP000886595"/>
    </source>
</evidence>
<gene>
    <name evidence="1" type="ORF">Bca52824_029603</name>
</gene>
<dbReference type="AlphaFoldDB" id="A0A8X7VF50"/>